<keyword evidence="1" id="KW-0808">Transferase</keyword>
<keyword evidence="1" id="KW-0489">Methyltransferase</keyword>
<name>A0A1H7QH93_9RHOB</name>
<dbReference type="Pfam" id="PF13578">
    <property type="entry name" value="Methyltransf_24"/>
    <property type="match status" value="1"/>
</dbReference>
<evidence type="ECO:0000313" key="2">
    <source>
        <dbReference type="Proteomes" id="UP000199582"/>
    </source>
</evidence>
<dbReference type="GO" id="GO:0032259">
    <property type="term" value="P:methylation"/>
    <property type="evidence" value="ECO:0007669"/>
    <property type="project" value="UniProtKB-KW"/>
</dbReference>
<sequence>MTRTGESLHSETGLIRGSENLGAFMPVGDPAVLAADVSKALAASQALLLSEDHEFTSRRFILDKFLQFGIPVHPAAIFAPWQDWMNRSGFGSLQFPTEFVDFLRTLIPLDIATGIEVGTYRGGSGYFMCSVLQRANPAFRLEVLDIEDNLIAFEIFSDFLNVEKLITTGSDAVIDRDYDFVFIDGDHSYDGVMADFENVGQRARKAVAFHDIHAHEFDTLNGGTVRAWNEVKSTLRRNYAIYEFAHSAERSLGIGLAVRCA</sequence>
<dbReference type="OrthoDB" id="799111at2"/>
<dbReference type="STRING" id="1287727.SAMN05443999_105274"/>
<dbReference type="Gene3D" id="3.40.50.150">
    <property type="entry name" value="Vaccinia Virus protein VP39"/>
    <property type="match status" value="1"/>
</dbReference>
<protein>
    <submittedName>
        <fullName evidence="1">Methyltransferase domain-containing protein</fullName>
    </submittedName>
</protein>
<proteinExistence type="predicted"/>
<dbReference type="InterPro" id="IPR029063">
    <property type="entry name" value="SAM-dependent_MTases_sf"/>
</dbReference>
<gene>
    <name evidence="1" type="ORF">SAMN05443999_105274</name>
</gene>
<organism evidence="1 2">
    <name type="scientific">Roseovarius azorensis</name>
    <dbReference type="NCBI Taxonomy" id="1287727"/>
    <lineage>
        <taxon>Bacteria</taxon>
        <taxon>Pseudomonadati</taxon>
        <taxon>Pseudomonadota</taxon>
        <taxon>Alphaproteobacteria</taxon>
        <taxon>Rhodobacterales</taxon>
        <taxon>Roseobacteraceae</taxon>
        <taxon>Roseovarius</taxon>
    </lineage>
</organism>
<dbReference type="GO" id="GO:0008168">
    <property type="term" value="F:methyltransferase activity"/>
    <property type="evidence" value="ECO:0007669"/>
    <property type="project" value="UniProtKB-KW"/>
</dbReference>
<accession>A0A1H7QH93</accession>
<dbReference type="Proteomes" id="UP000199582">
    <property type="component" value="Unassembled WGS sequence"/>
</dbReference>
<evidence type="ECO:0000313" key="1">
    <source>
        <dbReference type="EMBL" id="SEL47332.1"/>
    </source>
</evidence>
<keyword evidence="2" id="KW-1185">Reference proteome</keyword>
<dbReference type="AlphaFoldDB" id="A0A1H7QH93"/>
<dbReference type="EMBL" id="FOAG01000005">
    <property type="protein sequence ID" value="SEL47332.1"/>
    <property type="molecule type" value="Genomic_DNA"/>
</dbReference>
<dbReference type="RefSeq" id="WP_093035937.1">
    <property type="nucleotide sequence ID" value="NZ_FOAG01000005.1"/>
</dbReference>
<reference evidence="1 2" key="1">
    <citation type="submission" date="2016-10" db="EMBL/GenBank/DDBJ databases">
        <authorList>
            <person name="de Groot N.N."/>
        </authorList>
    </citation>
    <scope>NUCLEOTIDE SEQUENCE [LARGE SCALE GENOMIC DNA]</scope>
    <source>
        <strain evidence="1 2">DSM 100674</strain>
    </source>
</reference>
<dbReference type="SUPFAM" id="SSF53335">
    <property type="entry name" value="S-adenosyl-L-methionine-dependent methyltransferases"/>
    <property type="match status" value="1"/>
</dbReference>